<protein>
    <submittedName>
        <fullName evidence="2">Uncharacterized protein</fullName>
    </submittedName>
</protein>
<dbReference type="AlphaFoldDB" id="A0A9P5GE34"/>
<feature type="compositionally biased region" description="Basic and acidic residues" evidence="1">
    <location>
        <begin position="248"/>
        <end position="270"/>
    </location>
</feature>
<accession>A0A9P5GE34</accession>
<dbReference type="Proteomes" id="UP000701341">
    <property type="component" value="Unassembled WGS sequence"/>
</dbReference>
<reference evidence="2" key="1">
    <citation type="submission" date="2020-02" db="EMBL/GenBank/DDBJ databases">
        <authorList>
            <person name="Lichtner F.J."/>
        </authorList>
    </citation>
    <scope>NUCLEOTIDE SEQUENCE</scope>
    <source>
        <strain evidence="2">G10</strain>
    </source>
</reference>
<name>A0A9P5GE34_PENCR</name>
<feature type="compositionally biased region" description="Polar residues" evidence="1">
    <location>
        <begin position="210"/>
        <end position="219"/>
    </location>
</feature>
<feature type="region of interest" description="Disordered" evidence="1">
    <location>
        <begin position="155"/>
        <end position="270"/>
    </location>
</feature>
<evidence type="ECO:0000313" key="2">
    <source>
        <dbReference type="EMBL" id="KAF7515855.1"/>
    </source>
</evidence>
<comment type="caution">
    <text evidence="2">The sequence shown here is derived from an EMBL/GenBank/DDBJ whole genome shotgun (WGS) entry which is preliminary data.</text>
</comment>
<dbReference type="EMBL" id="JAAOZQ010000157">
    <property type="protein sequence ID" value="KAF7515855.1"/>
    <property type="molecule type" value="Genomic_DNA"/>
</dbReference>
<organism evidence="2 3">
    <name type="scientific">Penicillium crustosum</name>
    <name type="common">Blue mold fungus</name>
    <dbReference type="NCBI Taxonomy" id="36656"/>
    <lineage>
        <taxon>Eukaryota</taxon>
        <taxon>Fungi</taxon>
        <taxon>Dikarya</taxon>
        <taxon>Ascomycota</taxon>
        <taxon>Pezizomycotina</taxon>
        <taxon>Eurotiomycetes</taxon>
        <taxon>Eurotiomycetidae</taxon>
        <taxon>Eurotiales</taxon>
        <taxon>Aspergillaceae</taxon>
        <taxon>Penicillium</taxon>
    </lineage>
</organism>
<sequence>MRRCVLPVWLHLPRGQHLFPGPKSFRNRNNICIQLLYRRTIFIFTQFLYQYSIIICIYLLCQHSIDSGYELNNSPGNHHTRSISLIRKVHKHHDMLRDIKLLPLLPSRSSSSRLLPRCHDTSYRTDFLRSPPRAKRSSIGGRSTRTMIHRTGSRVRSLFSGYPRQNPRFDKDVPPIPMPNPMAPAPVAAPFTPPRQRQPSTESIKVYSPPESSFSQSRNFLGPEPYPGDAAKPDTLFNDLMRVVGTPHDGKGKAPTNDDSRENPFKDPVR</sequence>
<evidence type="ECO:0000313" key="3">
    <source>
        <dbReference type="Proteomes" id="UP000701341"/>
    </source>
</evidence>
<keyword evidence="3" id="KW-1185">Reference proteome</keyword>
<evidence type="ECO:0000256" key="1">
    <source>
        <dbReference type="SAM" id="MobiDB-lite"/>
    </source>
</evidence>
<proteinExistence type="predicted"/>
<feature type="compositionally biased region" description="Pro residues" evidence="1">
    <location>
        <begin position="174"/>
        <end position="184"/>
    </location>
</feature>
<gene>
    <name evidence="2" type="ORF">PCG10_002726</name>
</gene>